<dbReference type="PANTHER" id="PTHR33371">
    <property type="entry name" value="INTERMEMBRANE PHOSPHOLIPID TRANSPORT SYSTEM BINDING PROTEIN MLAD-RELATED"/>
    <property type="match status" value="1"/>
</dbReference>
<feature type="region of interest" description="Disordered" evidence="1">
    <location>
        <begin position="320"/>
        <end position="358"/>
    </location>
</feature>
<dbReference type="STRING" id="471852.Tcur_3824"/>
<dbReference type="InterPro" id="IPR052336">
    <property type="entry name" value="MlaD_Phospholipid_Transporter"/>
</dbReference>
<dbReference type="Pfam" id="PF11887">
    <property type="entry name" value="Mce4_CUP1"/>
    <property type="match status" value="1"/>
</dbReference>
<sequence>MRRTLILTLAAVLLATGCSVRTFGAPKGGLTLVAVFDDVQQLTVGHSVQLSDVKVGSVTDVKLVSGYKAEVTMSIVDGHRIPQGTSAEIKVTSLLGENFVELRLPPGRDMSTGPFLRSGDRITQTSTQPSFEQVVGRAGPLLDALAGDDLAAIVEAGATALGGNGPKLNAAVAKSAKLLDMFADQRAELTTAVDEFARLGRALAKGSDALGRAPEELERTTRMLNQNAEEMLRAVEKLTRTARLLGDGVLEGRVLRLKNLIRQVDPVLDQLAGDRRRLGALVDGIEVFTRELPLATYDGQLLLYPLLRFVLDDGTILPSSAGGRAARGGVRRTKAADPVPPKVREAMPNLDDIWERPR</sequence>
<dbReference type="InterPro" id="IPR005693">
    <property type="entry name" value="Mce"/>
</dbReference>
<feature type="domain" description="Mammalian cell entry C-terminal" evidence="4">
    <location>
        <begin position="116"/>
        <end position="286"/>
    </location>
</feature>
<evidence type="ECO:0000313" key="6">
    <source>
        <dbReference type="Proteomes" id="UP000001918"/>
    </source>
</evidence>
<evidence type="ECO:0000259" key="3">
    <source>
        <dbReference type="Pfam" id="PF02470"/>
    </source>
</evidence>
<evidence type="ECO:0000259" key="4">
    <source>
        <dbReference type="Pfam" id="PF11887"/>
    </source>
</evidence>
<dbReference type="PANTHER" id="PTHR33371:SF15">
    <property type="entry name" value="LIPOPROTEIN LPRN"/>
    <property type="match status" value="1"/>
</dbReference>
<feature type="domain" description="Mce/MlaD" evidence="3">
    <location>
        <begin position="29"/>
        <end position="103"/>
    </location>
</feature>
<dbReference type="eggNOG" id="COG1463">
    <property type="taxonomic scope" value="Bacteria"/>
</dbReference>
<dbReference type="InterPro" id="IPR024516">
    <property type="entry name" value="Mce_C"/>
</dbReference>
<accession>D1AD46</accession>
<reference evidence="5 6" key="1">
    <citation type="journal article" date="2011" name="Stand. Genomic Sci.">
        <title>Complete genome sequence of Thermomonospora curvata type strain (B9).</title>
        <authorList>
            <person name="Chertkov O."/>
            <person name="Sikorski J."/>
            <person name="Nolan M."/>
            <person name="Lapidus A."/>
            <person name="Lucas S."/>
            <person name="Del Rio T.G."/>
            <person name="Tice H."/>
            <person name="Cheng J.F."/>
            <person name="Goodwin L."/>
            <person name="Pitluck S."/>
            <person name="Liolios K."/>
            <person name="Ivanova N."/>
            <person name="Mavromatis K."/>
            <person name="Mikhailova N."/>
            <person name="Ovchinnikova G."/>
            <person name="Pati A."/>
            <person name="Chen A."/>
            <person name="Palaniappan K."/>
            <person name="Djao O.D."/>
            <person name="Land M."/>
            <person name="Hauser L."/>
            <person name="Chang Y.J."/>
            <person name="Jeffries C.D."/>
            <person name="Brettin T."/>
            <person name="Han C."/>
            <person name="Detter J.C."/>
            <person name="Rohde M."/>
            <person name="Goker M."/>
            <person name="Woyke T."/>
            <person name="Bristow J."/>
            <person name="Eisen J.A."/>
            <person name="Markowitz V."/>
            <person name="Hugenholtz P."/>
            <person name="Klenk H.P."/>
            <person name="Kyrpides N.C."/>
        </authorList>
    </citation>
    <scope>NUCLEOTIDE SEQUENCE [LARGE SCALE GENOMIC DNA]</scope>
    <source>
        <strain evidence="6">ATCC 19995 / DSM 43183 / JCM 3096 / KCTC 9072 / NBRC 15933 / NCIMB 10081 / Henssen B9</strain>
    </source>
</reference>
<proteinExistence type="predicted"/>
<dbReference type="RefSeq" id="WP_012854139.1">
    <property type="nucleotide sequence ID" value="NC_013510.1"/>
</dbReference>
<evidence type="ECO:0000313" key="5">
    <source>
        <dbReference type="EMBL" id="ACY99355.1"/>
    </source>
</evidence>
<dbReference type="NCBIfam" id="TIGR00996">
    <property type="entry name" value="Mtu_fam_mce"/>
    <property type="match status" value="1"/>
</dbReference>
<dbReference type="Pfam" id="PF02470">
    <property type="entry name" value="MlaD"/>
    <property type="match status" value="1"/>
</dbReference>
<dbReference type="AlphaFoldDB" id="D1AD46"/>
<gene>
    <name evidence="5" type="ordered locus">Tcur_3824</name>
</gene>
<feature type="chain" id="PRO_5003020081" evidence="2">
    <location>
        <begin position="25"/>
        <end position="358"/>
    </location>
</feature>
<organism evidence="5 6">
    <name type="scientific">Thermomonospora curvata (strain ATCC 19995 / DSM 43183 / JCM 3096 / KCTC 9072 / NBRC 15933 / NCIMB 10081 / Henssen B9)</name>
    <dbReference type="NCBI Taxonomy" id="471852"/>
    <lineage>
        <taxon>Bacteria</taxon>
        <taxon>Bacillati</taxon>
        <taxon>Actinomycetota</taxon>
        <taxon>Actinomycetes</taxon>
        <taxon>Streptosporangiales</taxon>
        <taxon>Thermomonosporaceae</taxon>
        <taxon>Thermomonospora</taxon>
    </lineage>
</organism>
<name>D1AD46_THECD</name>
<dbReference type="InterPro" id="IPR003399">
    <property type="entry name" value="Mce/MlaD"/>
</dbReference>
<evidence type="ECO:0000256" key="1">
    <source>
        <dbReference type="SAM" id="MobiDB-lite"/>
    </source>
</evidence>
<dbReference type="EMBL" id="CP001738">
    <property type="protein sequence ID" value="ACY99355.1"/>
    <property type="molecule type" value="Genomic_DNA"/>
</dbReference>
<keyword evidence="2" id="KW-0732">Signal</keyword>
<dbReference type="GO" id="GO:0005576">
    <property type="term" value="C:extracellular region"/>
    <property type="evidence" value="ECO:0007669"/>
    <property type="project" value="TreeGrafter"/>
</dbReference>
<evidence type="ECO:0000256" key="2">
    <source>
        <dbReference type="SAM" id="SignalP"/>
    </source>
</evidence>
<feature type="signal peptide" evidence="2">
    <location>
        <begin position="1"/>
        <end position="24"/>
    </location>
</feature>
<protein>
    <submittedName>
        <fullName evidence="5">Virulence factor Mce family protein</fullName>
    </submittedName>
</protein>
<dbReference type="HOGENOM" id="CLU_818668_0_0_11"/>
<dbReference type="PROSITE" id="PS51257">
    <property type="entry name" value="PROKAR_LIPOPROTEIN"/>
    <property type="match status" value="1"/>
</dbReference>
<keyword evidence="6" id="KW-1185">Reference proteome</keyword>
<dbReference type="Proteomes" id="UP000001918">
    <property type="component" value="Chromosome"/>
</dbReference>
<dbReference type="KEGG" id="tcu:Tcur_3824"/>